<dbReference type="GO" id="GO:0009097">
    <property type="term" value="P:isoleucine biosynthetic process"/>
    <property type="evidence" value="ECO:0007669"/>
    <property type="project" value="TreeGrafter"/>
</dbReference>
<dbReference type="InterPro" id="IPR001926">
    <property type="entry name" value="TrpB-like_PALP"/>
</dbReference>
<evidence type="ECO:0000256" key="3">
    <source>
        <dbReference type="ARBA" id="ARBA00023239"/>
    </source>
</evidence>
<gene>
    <name evidence="5" type="ORF">JZ786_21925</name>
</gene>
<dbReference type="KEGG" id="afx:JZ786_21925"/>
<sequence length="406" mass="44306">MPYSYLSHLECSKCGKVYDANQPWNVCECKGPLFARYDLELAVRHLRPESVARRPGSLWRYHELLPVQKPDNIISLGEGMTPMLPLSLLGDYLGLHNLFMKDEGLMPSGSFKARGAAVGISRAYELGIKKIVMPTNGNAGAAWALYAARAGMKAYIVMPEDAPPITKRECTSSGADLYLVRGLVSDAGRMTSAAVADYGWFDTATLREPYRLEGKKTLGFEIAEYFAWDAPDVIVYPTGGGVGLIGIYKAMLELRSLGWLEGGRLPRLVAVQASGCAPIVKAYAEDKLVSDFWENAESVAFGITVPKAFGDFLVLEAIRETDGCAVSVSDEEILLWQQRLAREEGLFVSPEGAATAAATSQLVESGWIRPQERVVLLNTGSGLKYPHTFEATDIPVLNPGDELFVN</sequence>
<dbReference type="GO" id="GO:0006567">
    <property type="term" value="P:L-threonine catabolic process"/>
    <property type="evidence" value="ECO:0007669"/>
    <property type="project" value="TreeGrafter"/>
</dbReference>
<dbReference type="SUPFAM" id="SSF53686">
    <property type="entry name" value="Tryptophan synthase beta subunit-like PLP-dependent enzymes"/>
    <property type="match status" value="1"/>
</dbReference>
<keyword evidence="2" id="KW-0663">Pyridoxal phosphate</keyword>
<accession>A0A9X7VYH0</accession>
<dbReference type="GO" id="GO:0003941">
    <property type="term" value="F:L-serine ammonia-lyase activity"/>
    <property type="evidence" value="ECO:0007669"/>
    <property type="project" value="TreeGrafter"/>
</dbReference>
<name>A0A9X7VYH0_9BACL</name>
<evidence type="ECO:0000313" key="5">
    <source>
        <dbReference type="EMBL" id="QSO47039.1"/>
    </source>
</evidence>
<dbReference type="CDD" id="cd01563">
    <property type="entry name" value="Thr-synth_1"/>
    <property type="match status" value="1"/>
</dbReference>
<dbReference type="GO" id="GO:0006565">
    <property type="term" value="P:L-serine catabolic process"/>
    <property type="evidence" value="ECO:0007669"/>
    <property type="project" value="TreeGrafter"/>
</dbReference>
<dbReference type="EC" id="4.2.3.1" evidence="5"/>
<dbReference type="Proteomes" id="UP000663505">
    <property type="component" value="Chromosome"/>
</dbReference>
<evidence type="ECO:0000256" key="2">
    <source>
        <dbReference type="ARBA" id="ARBA00022898"/>
    </source>
</evidence>
<dbReference type="PANTHER" id="PTHR48078:SF6">
    <property type="entry name" value="L-THREONINE DEHYDRATASE CATABOLIC TDCB"/>
    <property type="match status" value="1"/>
</dbReference>
<keyword evidence="3 5" id="KW-0456">Lyase</keyword>
<evidence type="ECO:0000256" key="1">
    <source>
        <dbReference type="ARBA" id="ARBA00001933"/>
    </source>
</evidence>
<organism evidence="5 6">
    <name type="scientific">Alicyclobacillus mengziensis</name>
    <dbReference type="NCBI Taxonomy" id="2931921"/>
    <lineage>
        <taxon>Bacteria</taxon>
        <taxon>Bacillati</taxon>
        <taxon>Bacillota</taxon>
        <taxon>Bacilli</taxon>
        <taxon>Bacillales</taxon>
        <taxon>Alicyclobacillaceae</taxon>
        <taxon>Alicyclobacillus</taxon>
    </lineage>
</organism>
<dbReference type="RefSeq" id="WP_206656403.1">
    <property type="nucleotide sequence ID" value="NZ_CP071182.1"/>
</dbReference>
<comment type="cofactor">
    <cofactor evidence="1">
        <name>pyridoxal 5'-phosphate</name>
        <dbReference type="ChEBI" id="CHEBI:597326"/>
    </cofactor>
</comment>
<dbReference type="GO" id="GO:0004795">
    <property type="term" value="F:threonine synthase activity"/>
    <property type="evidence" value="ECO:0007669"/>
    <property type="project" value="UniProtKB-EC"/>
</dbReference>
<dbReference type="PROSITE" id="PS00165">
    <property type="entry name" value="DEHYDRATASE_SER_THR"/>
    <property type="match status" value="1"/>
</dbReference>
<dbReference type="GO" id="GO:0004794">
    <property type="term" value="F:threonine deaminase activity"/>
    <property type="evidence" value="ECO:0007669"/>
    <property type="project" value="TreeGrafter"/>
</dbReference>
<proteinExistence type="predicted"/>
<dbReference type="EMBL" id="CP071182">
    <property type="protein sequence ID" value="QSO47039.1"/>
    <property type="molecule type" value="Genomic_DNA"/>
</dbReference>
<feature type="domain" description="Tryptophan synthase beta chain-like PALP" evidence="4">
    <location>
        <begin position="74"/>
        <end position="380"/>
    </location>
</feature>
<protein>
    <submittedName>
        <fullName evidence="5">Threonine synthase</fullName>
        <ecNumber evidence="5">4.2.3.1</ecNumber>
    </submittedName>
</protein>
<keyword evidence="6" id="KW-1185">Reference proteome</keyword>
<dbReference type="Gene3D" id="3.40.50.1100">
    <property type="match status" value="2"/>
</dbReference>
<dbReference type="NCBIfam" id="NF006050">
    <property type="entry name" value="PRK08197.1"/>
    <property type="match status" value="1"/>
</dbReference>
<dbReference type="Pfam" id="PF00291">
    <property type="entry name" value="PALP"/>
    <property type="match status" value="1"/>
</dbReference>
<dbReference type="InterPro" id="IPR036052">
    <property type="entry name" value="TrpB-like_PALP_sf"/>
</dbReference>
<dbReference type="AlphaFoldDB" id="A0A9X7VYH0"/>
<dbReference type="InterPro" id="IPR050147">
    <property type="entry name" value="Ser/Thr_Dehydratase"/>
</dbReference>
<dbReference type="PANTHER" id="PTHR48078">
    <property type="entry name" value="THREONINE DEHYDRATASE, MITOCHONDRIAL-RELATED"/>
    <property type="match status" value="1"/>
</dbReference>
<evidence type="ECO:0000259" key="4">
    <source>
        <dbReference type="Pfam" id="PF00291"/>
    </source>
</evidence>
<dbReference type="GO" id="GO:0030170">
    <property type="term" value="F:pyridoxal phosphate binding"/>
    <property type="evidence" value="ECO:0007669"/>
    <property type="project" value="InterPro"/>
</dbReference>
<dbReference type="InterPro" id="IPR000634">
    <property type="entry name" value="Ser/Thr_deHydtase_PyrdxlP-BS"/>
</dbReference>
<evidence type="ECO:0000313" key="6">
    <source>
        <dbReference type="Proteomes" id="UP000663505"/>
    </source>
</evidence>
<reference evidence="5 6" key="1">
    <citation type="submission" date="2021-02" db="EMBL/GenBank/DDBJ databases">
        <title>Alicyclobacillus curvatus sp. nov. and Alicyclobacillus mengziensis sp. nov., two acidophilic bacteria isolated from acid mine drainage.</title>
        <authorList>
            <person name="Huang Y."/>
        </authorList>
    </citation>
    <scope>NUCLEOTIDE SEQUENCE [LARGE SCALE GENOMIC DNA]</scope>
    <source>
        <strain evidence="5 6">S30H14</strain>
    </source>
</reference>